<organism evidence="2 3">
    <name type="scientific">Methylobacterium ajmalii</name>
    <dbReference type="NCBI Taxonomy" id="2738439"/>
    <lineage>
        <taxon>Bacteria</taxon>
        <taxon>Pseudomonadati</taxon>
        <taxon>Pseudomonadota</taxon>
        <taxon>Alphaproteobacteria</taxon>
        <taxon>Hyphomicrobiales</taxon>
        <taxon>Methylobacteriaceae</taxon>
        <taxon>Methylobacterium</taxon>
    </lineage>
</organism>
<evidence type="ECO:0000313" key="3">
    <source>
        <dbReference type="Proteomes" id="UP001407347"/>
    </source>
</evidence>
<keyword evidence="3" id="KW-1185">Reference proteome</keyword>
<dbReference type="Gene3D" id="3.90.320.10">
    <property type="match status" value="1"/>
</dbReference>
<reference evidence="2 3" key="1">
    <citation type="journal article" date="2023" name="PLoS ONE">
        <title>Complete genome assembly of Hawai'i environmental nontuberculous mycobacteria reveals unexpected co-isolation with methylobacteria.</title>
        <authorList>
            <person name="Hendrix J."/>
            <person name="Epperson L.E."/>
            <person name="Tong E.I."/>
            <person name="Chan Y.L."/>
            <person name="Hasan N.A."/>
            <person name="Dawrs S.N."/>
            <person name="Norton G.J."/>
            <person name="Virdi R."/>
            <person name="Crooks J.L."/>
            <person name="Chan E.D."/>
            <person name="Honda J.R."/>
            <person name="Strong M."/>
        </authorList>
    </citation>
    <scope>NUCLEOTIDE SEQUENCE [LARGE SCALE GENOMIC DNA]</scope>
    <source>
        <strain evidence="2 3">NJH_HI04-1</strain>
    </source>
</reference>
<dbReference type="InterPro" id="IPR011335">
    <property type="entry name" value="Restrct_endonuc-II-like"/>
</dbReference>
<comment type="caution">
    <text evidence="2">The sequence shown here is derived from an EMBL/GenBank/DDBJ whole genome shotgun (WGS) entry which is preliminary data.</text>
</comment>
<dbReference type="Pfam" id="PF09588">
    <property type="entry name" value="YqaJ"/>
    <property type="match status" value="1"/>
</dbReference>
<gene>
    <name evidence="2" type="ORF">PUR29_34730</name>
</gene>
<dbReference type="InterPro" id="IPR011604">
    <property type="entry name" value="PDDEXK-like_dom_sf"/>
</dbReference>
<feature type="domain" description="YqaJ viral recombinase" evidence="1">
    <location>
        <begin position="17"/>
        <end position="150"/>
    </location>
</feature>
<protein>
    <submittedName>
        <fullName evidence="2">YqaJ viral recombinase family protein</fullName>
    </submittedName>
</protein>
<sequence length="289" mass="32472">MPRKRTGHLGMTEDARQRRRHGIGGSDAKILMSGDDRAIEKLWAEKRGEAPLWDSEEILIAHMGTVMEDLNLDWFEKTSGLVVTHEQETCVYPDWEIARCTLDGRVFKSIGGPSLGILEAKFMMPYHWSLPAAIVKYWPQLQHNMMVTGEDYCWFTVLTGAAQHVYDRVEADPFYQIRLLQAEQAFWDCVVSGVNPITPEPLPDPVLPTRVLDMTGSNEWAAHAADLLETSLHLDRHDAAKKAIKLVMPKDAKEASGHGVTLKRAKNGAISFKLDEQALADARARVEPF</sequence>
<dbReference type="RefSeq" id="WP_346013729.1">
    <property type="nucleotide sequence ID" value="NZ_JAQYXP010000006.1"/>
</dbReference>
<dbReference type="SUPFAM" id="SSF52980">
    <property type="entry name" value="Restriction endonuclease-like"/>
    <property type="match status" value="1"/>
</dbReference>
<dbReference type="Proteomes" id="UP001407347">
    <property type="component" value="Unassembled WGS sequence"/>
</dbReference>
<dbReference type="EMBL" id="JAQYXP010000006">
    <property type="protein sequence ID" value="MEN3238598.1"/>
    <property type="molecule type" value="Genomic_DNA"/>
</dbReference>
<name>A0ABV0A4R8_9HYPH</name>
<proteinExistence type="predicted"/>
<evidence type="ECO:0000259" key="1">
    <source>
        <dbReference type="Pfam" id="PF09588"/>
    </source>
</evidence>
<evidence type="ECO:0000313" key="2">
    <source>
        <dbReference type="EMBL" id="MEN3238598.1"/>
    </source>
</evidence>
<dbReference type="InterPro" id="IPR019080">
    <property type="entry name" value="YqaJ_viral_recombinase"/>
</dbReference>
<accession>A0ABV0A4R8</accession>